<keyword evidence="3" id="KW-0963">Cytoplasm</keyword>
<feature type="compositionally biased region" description="Basic and acidic residues" evidence="7">
    <location>
        <begin position="1064"/>
        <end position="1075"/>
    </location>
</feature>
<evidence type="ECO:0000256" key="3">
    <source>
        <dbReference type="ARBA" id="ARBA00022490"/>
    </source>
</evidence>
<reference evidence="9 10" key="1">
    <citation type="submission" date="2023-08" db="EMBL/GenBank/DDBJ databases">
        <title>Black Yeasts Isolated from many extreme environments.</title>
        <authorList>
            <person name="Coleine C."/>
            <person name="Stajich J.E."/>
            <person name="Selbmann L."/>
        </authorList>
    </citation>
    <scope>NUCLEOTIDE SEQUENCE [LARGE SCALE GENOMIC DNA]</scope>
    <source>
        <strain evidence="9 10">CCFEE 5792</strain>
    </source>
</reference>
<evidence type="ECO:0000256" key="6">
    <source>
        <dbReference type="SAM" id="Coils"/>
    </source>
</evidence>
<gene>
    <name evidence="9" type="ORF">LTR84_008528</name>
</gene>
<feature type="domain" description="GRIP" evidence="8">
    <location>
        <begin position="1237"/>
        <end position="1287"/>
    </location>
</feature>
<name>A0AAV9MX85_9EURO</name>
<protein>
    <recommendedName>
        <fullName evidence="8">GRIP domain-containing protein</fullName>
    </recommendedName>
</protein>
<feature type="compositionally biased region" description="Basic and acidic residues" evidence="7">
    <location>
        <begin position="510"/>
        <end position="520"/>
    </location>
</feature>
<feature type="region of interest" description="Disordered" evidence="7">
    <location>
        <begin position="291"/>
        <end position="343"/>
    </location>
</feature>
<feature type="compositionally biased region" description="Low complexity" evidence="7">
    <location>
        <begin position="118"/>
        <end position="133"/>
    </location>
</feature>
<feature type="compositionally biased region" description="Acidic residues" evidence="7">
    <location>
        <begin position="74"/>
        <end position="87"/>
    </location>
</feature>
<evidence type="ECO:0000256" key="7">
    <source>
        <dbReference type="SAM" id="MobiDB-lite"/>
    </source>
</evidence>
<sequence>MDMFSAQRLKGAIDSRIAEEQARQRQAQLGAQQTTRTPPRRRPQGQNGAVPRRPSRQREQIDDTAAAGKSPDPSEFEPEFAIGDDDSAVPSRVATPMPEIKEKDQNAETVKETENEKPATSTTTEEPTEARTSQDVSIEKKPSESSTSQAAPPRPQELPTDVRVRLRKLERMETRYGELLKAYRSAHARIQAVDAFESALRENTPLTSVNDADAFVEYLSQVNLKGDMVRDELKRVTTDRDDVKKRLQASEEDAAKLRDEITTLKDKPVPVISTEPSLEVEKPVSISDSITVAPTDIDSTKDNTDAESMAKSPASTSSRIASFSLFSPRQKPTSPTPKETSEDLFSFDSEHARLESELQERQSEVEALKHQVNNLKGDLKVARESTESMVQSLETATRELHSLREAKDKFEEVKLSLQTQLDDLEVKSKSASASSEDFQTEIDNLQKQKSEAIEQCQKLEKQIQELETQNTELKELSESRAKDANILNEKLAQKDSIVKDLEDTLASYKSAEREEAKEKSSTQSSDKQLATMQKIMDTLRGQLNVAETTVAELKAEVQSNKDEYSSRPSTKVFGFLDENSKPSIDSLKTREDVVKYLSDNFGLQKATGTNSLAPAPGPSPAPSEAGTSASKKKNNKKKKKGKGQQVAAEEIDIETPVKVSEDLNVVDATETITNDSQSRISRLESDLLGLKEELSTKNASIDRLTKQIKDQEALQEEIETLRDDLLHQGEEHVEARDALKTAHNEQKTLRSSVDALEKELLEARKALAIGADTEKAHKQITEQYDEMQGRCATLQKDLAAAEQLATARFKDITDLKEVLAKAQPELRSLRSEVAELKSAKEDLKNKIGELNRLEARHEDLKSELKGLGKRLSDKDTEIKELQQKIEQETNNRTKIEKELDKTQGELSTAESRRQEALSSSEQLSKDLTKAKEESTTLKAKLRDLEEQLAQHTRQVSTLKEEVSMKTALHSSAQSLVQSLRDQTHELNMQARESITRADNLEEELTEAQRMLSERTREGQTMRMLLDQSQNGTEARIREMKERMDAAIEERDRVEDEASVSNRRMMREVEEARSKARDTQRALKILEDEKDELETRQKDWKRRRDDLEQIATRATKEVEEVRSAMSGLREALDESERQVRELDSQKADLRRGGEEARERVEKLTKANKTLTEELKAAQSGVKNLRLPGRAGTGIDSGVPSSRTSIDSASARSPAPKERQGLSSNNSRSETPTMPGGGLSQGTVDYVYLKNVLLQFLEQKDKGHQRQLIPVLGMLLHFDRKDEQKWISAISAR</sequence>
<feature type="compositionally biased region" description="Low complexity" evidence="7">
    <location>
        <begin position="24"/>
        <end position="37"/>
    </location>
</feature>
<proteinExistence type="predicted"/>
<keyword evidence="5" id="KW-0472">Membrane</keyword>
<dbReference type="SMART" id="SM00755">
    <property type="entry name" value="Grip"/>
    <property type="match status" value="1"/>
</dbReference>
<dbReference type="Pfam" id="PF01465">
    <property type="entry name" value="GRIP"/>
    <property type="match status" value="1"/>
</dbReference>
<dbReference type="InterPro" id="IPR000237">
    <property type="entry name" value="GRIP_dom"/>
</dbReference>
<feature type="compositionally biased region" description="Basic and acidic residues" evidence="7">
    <location>
        <begin position="889"/>
        <end position="903"/>
    </location>
</feature>
<evidence type="ECO:0000256" key="5">
    <source>
        <dbReference type="ARBA" id="ARBA00023136"/>
    </source>
</evidence>
<feature type="region of interest" description="Disordered" evidence="7">
    <location>
        <begin position="20"/>
        <end position="162"/>
    </location>
</feature>
<evidence type="ECO:0000313" key="9">
    <source>
        <dbReference type="EMBL" id="KAK5046071.1"/>
    </source>
</evidence>
<accession>A0AAV9MX85</accession>
<evidence type="ECO:0000256" key="1">
    <source>
        <dbReference type="ARBA" id="ARBA00004184"/>
    </source>
</evidence>
<comment type="caution">
    <text evidence="9">The sequence shown here is derived from an EMBL/GenBank/DDBJ whole genome shotgun (WGS) entry which is preliminary data.</text>
</comment>
<organism evidence="9 10">
    <name type="scientific">Exophiala bonariae</name>
    <dbReference type="NCBI Taxonomy" id="1690606"/>
    <lineage>
        <taxon>Eukaryota</taxon>
        <taxon>Fungi</taxon>
        <taxon>Dikarya</taxon>
        <taxon>Ascomycota</taxon>
        <taxon>Pezizomycotina</taxon>
        <taxon>Eurotiomycetes</taxon>
        <taxon>Chaetothyriomycetidae</taxon>
        <taxon>Chaetothyriales</taxon>
        <taxon>Herpotrichiellaceae</taxon>
        <taxon>Exophiala</taxon>
    </lineage>
</organism>
<feature type="compositionally biased region" description="Basic and acidic residues" evidence="7">
    <location>
        <begin position="1129"/>
        <end position="1159"/>
    </location>
</feature>
<evidence type="ECO:0000256" key="2">
    <source>
        <dbReference type="ARBA" id="ARBA00004496"/>
    </source>
</evidence>
<feature type="region of interest" description="Disordered" evidence="7">
    <location>
        <begin position="1180"/>
        <end position="1238"/>
    </location>
</feature>
<feature type="region of interest" description="Disordered" evidence="7">
    <location>
        <begin position="557"/>
        <end position="581"/>
    </location>
</feature>
<feature type="region of interest" description="Disordered" evidence="7">
    <location>
        <begin position="889"/>
        <end position="934"/>
    </location>
</feature>
<keyword evidence="4 6" id="KW-0175">Coiled coil</keyword>
<dbReference type="Gene3D" id="1.20.5.340">
    <property type="match status" value="1"/>
</dbReference>
<feature type="region of interest" description="Disordered" evidence="7">
    <location>
        <begin position="509"/>
        <end position="528"/>
    </location>
</feature>
<feature type="compositionally biased region" description="Polar residues" evidence="7">
    <location>
        <begin position="313"/>
        <end position="338"/>
    </location>
</feature>
<dbReference type="PANTHER" id="PTHR23157:SF25">
    <property type="entry name" value="GRIP AND COILED-COIL DOMAIN-CONTAINING PROTEIN 1"/>
    <property type="match status" value="1"/>
</dbReference>
<dbReference type="SUPFAM" id="SSF90257">
    <property type="entry name" value="Myosin rod fragments"/>
    <property type="match status" value="1"/>
</dbReference>
<feature type="region of interest" description="Disordered" evidence="7">
    <location>
        <begin position="1048"/>
        <end position="1075"/>
    </location>
</feature>
<feature type="compositionally biased region" description="Basic and acidic residues" evidence="7">
    <location>
        <begin position="923"/>
        <end position="934"/>
    </location>
</feature>
<dbReference type="EMBL" id="JAVRRD010000032">
    <property type="protein sequence ID" value="KAK5046071.1"/>
    <property type="molecule type" value="Genomic_DNA"/>
</dbReference>
<feature type="compositionally biased region" description="Basic residues" evidence="7">
    <location>
        <begin position="630"/>
        <end position="642"/>
    </location>
</feature>
<dbReference type="Proteomes" id="UP001358417">
    <property type="component" value="Unassembled WGS sequence"/>
</dbReference>
<dbReference type="GeneID" id="89976691"/>
<feature type="coiled-coil region" evidence="6">
    <location>
        <begin position="233"/>
        <end position="267"/>
    </location>
</feature>
<feature type="compositionally biased region" description="Polar residues" evidence="7">
    <location>
        <begin position="1219"/>
        <end position="1230"/>
    </location>
</feature>
<keyword evidence="10" id="KW-1185">Reference proteome</keyword>
<feature type="compositionally biased region" description="Basic and acidic residues" evidence="7">
    <location>
        <begin position="99"/>
        <end position="117"/>
    </location>
</feature>
<feature type="compositionally biased region" description="Polar residues" evidence="7">
    <location>
        <begin position="1197"/>
        <end position="1209"/>
    </location>
</feature>
<dbReference type="PROSITE" id="PS50913">
    <property type="entry name" value="GRIP"/>
    <property type="match status" value="1"/>
</dbReference>
<dbReference type="InterPro" id="IPR051952">
    <property type="entry name" value="Golgi-autophagy_related"/>
</dbReference>
<dbReference type="GO" id="GO:0005794">
    <property type="term" value="C:Golgi apparatus"/>
    <property type="evidence" value="ECO:0007669"/>
    <property type="project" value="TreeGrafter"/>
</dbReference>
<evidence type="ECO:0000259" key="8">
    <source>
        <dbReference type="PROSITE" id="PS50913"/>
    </source>
</evidence>
<dbReference type="RefSeq" id="XP_064701670.1">
    <property type="nucleotide sequence ID" value="XM_064852073.1"/>
</dbReference>
<comment type="subcellular location">
    <subcellularLocation>
        <location evidence="2">Cytoplasm</location>
    </subcellularLocation>
    <subcellularLocation>
        <location evidence="1">Endomembrane system</location>
        <topology evidence="1">Peripheral membrane protein</topology>
    </subcellularLocation>
</comment>
<feature type="region of interest" description="Disordered" evidence="7">
    <location>
        <begin position="1126"/>
        <end position="1159"/>
    </location>
</feature>
<feature type="region of interest" description="Disordered" evidence="7">
    <location>
        <begin position="606"/>
        <end position="651"/>
    </location>
</feature>
<evidence type="ECO:0000256" key="4">
    <source>
        <dbReference type="ARBA" id="ARBA00023054"/>
    </source>
</evidence>
<evidence type="ECO:0000313" key="10">
    <source>
        <dbReference type="Proteomes" id="UP001358417"/>
    </source>
</evidence>
<dbReference type="PANTHER" id="PTHR23157">
    <property type="entry name" value="GRIP AND COILED-COIL DOMAIN-CONTAINING PROTEIN 1"/>
    <property type="match status" value="1"/>
</dbReference>
<dbReference type="Gene3D" id="1.10.287.1490">
    <property type="match status" value="2"/>
</dbReference>